<feature type="transmembrane region" description="Helical" evidence="5">
    <location>
        <begin position="275"/>
        <end position="298"/>
    </location>
</feature>
<feature type="transmembrane region" description="Helical" evidence="5">
    <location>
        <begin position="102"/>
        <end position="124"/>
    </location>
</feature>
<evidence type="ECO:0000313" key="8">
    <source>
        <dbReference type="Proteomes" id="UP000580856"/>
    </source>
</evidence>
<sequence length="301" mass="31837">MGSSESQAAPGRGISKGVLCVAAGTVFFSMSSVLVKMAGQRLPFMELVLGRSVFGLVLCWWLMRRSGVPELGHNRRLLFLRGVLGFGGLAASFYAITHMPLADAIVLFYSNPVFAVAISLFFLGERLDARAVACIPLCLAGVMLVTRPPIIFGASGTDVAGLAYGVALFAAVSSAGAYTTMHHLGRSEHPLVIVLYLYIVSIPISLVASIPGWVAPTWTEWAMLAGIGTLTQVGQMLLTRGLAMESTGTATATGCLQVVFTALWGMLFFDEYPDALALAGAGCIVASTLVLSGTIRLWRRA</sequence>
<feature type="transmembrane region" description="Helical" evidence="5">
    <location>
        <begin position="18"/>
        <end position="38"/>
    </location>
</feature>
<feature type="domain" description="EamA" evidence="6">
    <location>
        <begin position="164"/>
        <end position="292"/>
    </location>
</feature>
<evidence type="ECO:0000256" key="1">
    <source>
        <dbReference type="ARBA" id="ARBA00004141"/>
    </source>
</evidence>
<dbReference type="RefSeq" id="WP_167940829.1">
    <property type="nucleotide sequence ID" value="NZ_JAATJA010000001.1"/>
</dbReference>
<keyword evidence="4 5" id="KW-0472">Membrane</keyword>
<feature type="transmembrane region" description="Helical" evidence="5">
    <location>
        <begin position="193"/>
        <end position="215"/>
    </location>
</feature>
<dbReference type="SUPFAM" id="SSF103481">
    <property type="entry name" value="Multidrug resistance efflux transporter EmrE"/>
    <property type="match status" value="2"/>
</dbReference>
<dbReference type="Proteomes" id="UP000580856">
    <property type="component" value="Unassembled WGS sequence"/>
</dbReference>
<evidence type="ECO:0000256" key="5">
    <source>
        <dbReference type="SAM" id="Phobius"/>
    </source>
</evidence>
<feature type="transmembrane region" description="Helical" evidence="5">
    <location>
        <begin position="131"/>
        <end position="150"/>
    </location>
</feature>
<name>A0A846QT38_9BACT</name>
<feature type="transmembrane region" description="Helical" evidence="5">
    <location>
        <begin position="250"/>
        <end position="269"/>
    </location>
</feature>
<proteinExistence type="predicted"/>
<dbReference type="AlphaFoldDB" id="A0A846QT38"/>
<keyword evidence="8" id="KW-1185">Reference proteome</keyword>
<accession>A0A846QT38</accession>
<feature type="transmembrane region" description="Helical" evidence="5">
    <location>
        <begin position="78"/>
        <end position="96"/>
    </location>
</feature>
<evidence type="ECO:0000313" key="7">
    <source>
        <dbReference type="EMBL" id="NJB67809.1"/>
    </source>
</evidence>
<evidence type="ECO:0000259" key="6">
    <source>
        <dbReference type="Pfam" id="PF00892"/>
    </source>
</evidence>
<feature type="transmembrane region" description="Helical" evidence="5">
    <location>
        <begin position="162"/>
        <end position="181"/>
    </location>
</feature>
<dbReference type="EMBL" id="JAATJA010000001">
    <property type="protein sequence ID" value="NJB67809.1"/>
    <property type="molecule type" value="Genomic_DNA"/>
</dbReference>
<comment type="caution">
    <text evidence="7">The sequence shown here is derived from an EMBL/GenBank/DDBJ whole genome shotgun (WGS) entry which is preliminary data.</text>
</comment>
<feature type="transmembrane region" description="Helical" evidence="5">
    <location>
        <begin position="44"/>
        <end position="63"/>
    </location>
</feature>
<organism evidence="7 8">
    <name type="scientific">Desulfobaculum xiamenense</name>
    <dbReference type="NCBI Taxonomy" id="995050"/>
    <lineage>
        <taxon>Bacteria</taxon>
        <taxon>Pseudomonadati</taxon>
        <taxon>Thermodesulfobacteriota</taxon>
        <taxon>Desulfovibrionia</taxon>
        <taxon>Desulfovibrionales</taxon>
        <taxon>Desulfovibrionaceae</taxon>
        <taxon>Desulfobaculum</taxon>
    </lineage>
</organism>
<keyword evidence="2 5" id="KW-0812">Transmembrane</keyword>
<dbReference type="Pfam" id="PF00892">
    <property type="entry name" value="EamA"/>
    <property type="match status" value="2"/>
</dbReference>
<evidence type="ECO:0000256" key="3">
    <source>
        <dbReference type="ARBA" id="ARBA00022989"/>
    </source>
</evidence>
<protein>
    <submittedName>
        <fullName evidence="7">Drug/metabolite transporter (DMT)-like permease</fullName>
    </submittedName>
</protein>
<dbReference type="GO" id="GO:0016020">
    <property type="term" value="C:membrane"/>
    <property type="evidence" value="ECO:0007669"/>
    <property type="project" value="UniProtKB-SubCell"/>
</dbReference>
<comment type="subcellular location">
    <subcellularLocation>
        <location evidence="1">Membrane</location>
        <topology evidence="1">Multi-pass membrane protein</topology>
    </subcellularLocation>
</comment>
<reference evidence="7 8" key="1">
    <citation type="submission" date="2020-03" db="EMBL/GenBank/DDBJ databases">
        <title>Genomic Encyclopedia of Type Strains, Phase IV (KMG-IV): sequencing the most valuable type-strain genomes for metagenomic binning, comparative biology and taxonomic classification.</title>
        <authorList>
            <person name="Goeker M."/>
        </authorList>
    </citation>
    <scope>NUCLEOTIDE SEQUENCE [LARGE SCALE GENOMIC DNA]</scope>
    <source>
        <strain evidence="7 8">DSM 24233</strain>
    </source>
</reference>
<evidence type="ECO:0000256" key="2">
    <source>
        <dbReference type="ARBA" id="ARBA00022692"/>
    </source>
</evidence>
<keyword evidence="3 5" id="KW-1133">Transmembrane helix</keyword>
<feature type="domain" description="EamA" evidence="6">
    <location>
        <begin position="16"/>
        <end position="146"/>
    </location>
</feature>
<dbReference type="PANTHER" id="PTHR22911">
    <property type="entry name" value="ACYL-MALONYL CONDENSING ENZYME-RELATED"/>
    <property type="match status" value="1"/>
</dbReference>
<dbReference type="InterPro" id="IPR037185">
    <property type="entry name" value="EmrE-like"/>
</dbReference>
<dbReference type="InterPro" id="IPR000620">
    <property type="entry name" value="EamA_dom"/>
</dbReference>
<evidence type="ECO:0000256" key="4">
    <source>
        <dbReference type="ARBA" id="ARBA00023136"/>
    </source>
</evidence>
<dbReference type="PANTHER" id="PTHR22911:SF6">
    <property type="entry name" value="SOLUTE CARRIER FAMILY 35 MEMBER G1"/>
    <property type="match status" value="1"/>
</dbReference>
<gene>
    <name evidence="7" type="ORF">GGQ74_001449</name>
</gene>